<dbReference type="Gene3D" id="3.90.226.10">
    <property type="entry name" value="2-enoyl-CoA Hydratase, Chain A, domain 1"/>
    <property type="match status" value="1"/>
</dbReference>
<dbReference type="PROSITE" id="PS00166">
    <property type="entry name" value="ENOYL_COA_HYDRATASE"/>
    <property type="match status" value="1"/>
</dbReference>
<evidence type="ECO:0000256" key="2">
    <source>
        <dbReference type="ARBA" id="ARBA00023239"/>
    </source>
</evidence>
<dbReference type="SUPFAM" id="SSF52096">
    <property type="entry name" value="ClpP/crotonase"/>
    <property type="match status" value="1"/>
</dbReference>
<dbReference type="Gene3D" id="1.10.12.10">
    <property type="entry name" value="Lyase 2-enoyl-coa Hydratase, Chain A, domain 2"/>
    <property type="match status" value="1"/>
</dbReference>
<dbReference type="GO" id="GO:0006635">
    <property type="term" value="P:fatty acid beta-oxidation"/>
    <property type="evidence" value="ECO:0007669"/>
    <property type="project" value="TreeGrafter"/>
</dbReference>
<organism evidence="4">
    <name type="scientific">OCS116 cluster bacterium</name>
    <dbReference type="NCBI Taxonomy" id="2030921"/>
    <lineage>
        <taxon>Bacteria</taxon>
        <taxon>Pseudomonadati</taxon>
        <taxon>Pseudomonadota</taxon>
        <taxon>Alphaproteobacteria</taxon>
        <taxon>OCS116 cluster</taxon>
    </lineage>
</organism>
<dbReference type="InterPro" id="IPR014748">
    <property type="entry name" value="Enoyl-CoA_hydra_C"/>
</dbReference>
<comment type="caution">
    <text evidence="4">The sequence shown here is derived from an EMBL/GenBank/DDBJ whole genome shotgun (WGS) entry which is preliminary data.</text>
</comment>
<dbReference type="InterPro" id="IPR029045">
    <property type="entry name" value="ClpP/crotonase-like_dom_sf"/>
</dbReference>
<reference key="1">
    <citation type="submission" date="2017-08" db="EMBL/GenBank/DDBJ databases">
        <title>A dynamic microbial community with high functional redundancy inhabits the cold, oxic subseafloor aquifer.</title>
        <authorList>
            <person name="Tully B.J."/>
            <person name="Wheat C.G."/>
            <person name="Glazer B.T."/>
            <person name="Huber J.A."/>
        </authorList>
    </citation>
    <scope>NUCLEOTIDE SEQUENCE [LARGE SCALE GENOMIC DNA]</scope>
</reference>
<comment type="similarity">
    <text evidence="1 3">Belongs to the enoyl-CoA hydratase/isomerase family.</text>
</comment>
<reference evidence="4" key="2">
    <citation type="journal article" date="2018" name="ISME J.">
        <title>A dynamic microbial community with high functional redundancy inhabits the cold, oxic subseafloor aquifer.</title>
        <authorList>
            <person name="Tully B.J."/>
            <person name="Wheat C.G."/>
            <person name="Glazer B.T."/>
            <person name="Huber J.A."/>
        </authorList>
    </citation>
    <scope>NUCLEOTIDE SEQUENCE</scope>
    <source>
        <strain evidence="4">NORP83</strain>
    </source>
</reference>
<keyword evidence="4" id="KW-0413">Isomerase</keyword>
<dbReference type="AlphaFoldDB" id="A0A2A4YZ95"/>
<keyword evidence="2" id="KW-0456">Lyase</keyword>
<evidence type="ECO:0000256" key="1">
    <source>
        <dbReference type="ARBA" id="ARBA00005254"/>
    </source>
</evidence>
<dbReference type="GO" id="GO:0016853">
    <property type="term" value="F:isomerase activity"/>
    <property type="evidence" value="ECO:0007669"/>
    <property type="project" value="UniProtKB-KW"/>
</dbReference>
<gene>
    <name evidence="4" type="ORF">COB13_10585</name>
</gene>
<dbReference type="InterPro" id="IPR001753">
    <property type="entry name" value="Enoyl-CoA_hydra/iso"/>
</dbReference>
<evidence type="ECO:0000313" key="4">
    <source>
        <dbReference type="EMBL" id="PCJ00032.1"/>
    </source>
</evidence>
<evidence type="ECO:0000256" key="3">
    <source>
        <dbReference type="RuleBase" id="RU003707"/>
    </source>
</evidence>
<dbReference type="PANTHER" id="PTHR11941">
    <property type="entry name" value="ENOYL-COA HYDRATASE-RELATED"/>
    <property type="match status" value="1"/>
</dbReference>
<accession>A0A2A4YZ95</accession>
<dbReference type="Pfam" id="PF00378">
    <property type="entry name" value="ECH_1"/>
    <property type="match status" value="1"/>
</dbReference>
<dbReference type="InterPro" id="IPR018376">
    <property type="entry name" value="Enoyl-CoA_hyd/isom_CS"/>
</dbReference>
<sequence length="262" mass="28150">MSYETIIFEITNGVAWVTLNRPDRLNAITDLMLKELNLVLDQVEADEEVRCLVLTGSGRAFCPGQDLNDRAVSGSGPRDLGETVGNGYNPFLRRFYNLAVPTIAAVNGVAAGAGANIALACDIVVAADVAKFIQVYSNIGLVPDAGGSFILPRLIGLAKAKELTFTARPVKADEAQNIGMIAHCVKADELIEFTAELAEGLAIKPTMGLAKTKVALHASHSNTLDEQLDLERDLMRECGYSDDYAEGVAAFLEKRKPVFKGH</sequence>
<dbReference type="GO" id="GO:0016829">
    <property type="term" value="F:lyase activity"/>
    <property type="evidence" value="ECO:0007669"/>
    <property type="project" value="UniProtKB-KW"/>
</dbReference>
<proteinExistence type="inferred from homology"/>
<dbReference type="EMBL" id="NVUS01000013">
    <property type="protein sequence ID" value="PCJ00032.1"/>
    <property type="molecule type" value="Genomic_DNA"/>
</dbReference>
<name>A0A2A4YZ95_9PROT</name>
<dbReference type="PANTHER" id="PTHR11941:SF133">
    <property type="entry name" value="1,2-EPOXYPHENYLACETYL-COA ISOMERASE"/>
    <property type="match status" value="1"/>
</dbReference>
<protein>
    <submittedName>
        <fullName evidence="4">2-(1,2-epoxy-1,2-dihydrophenyl)acetyl-CoA isomerase</fullName>
    </submittedName>
</protein>
<dbReference type="CDD" id="cd06558">
    <property type="entry name" value="crotonase-like"/>
    <property type="match status" value="1"/>
</dbReference>